<comment type="caution">
    <text evidence="2">The sequence shown here is derived from an EMBL/GenBank/DDBJ whole genome shotgun (WGS) entry which is preliminary data.</text>
</comment>
<sequence length="176" mass="18647">MSKVLIKSRPALANHAAIRRTGVTIEALPEGTVLHILAHPSAANAQGSQAALAAAGLTLRAVAPGQWFAVKDTVMSDEQIDALAATLKPWADIVDQSHGRVRILISGKKSTKVLAKGTAVDVSLPAFPIGHASTTLIGHISAHLTRISDENFELTVLRGFAESLWDDLARMSIEFS</sequence>
<proteinExistence type="predicted"/>
<name>A0AA44EFU5_9HYPH</name>
<dbReference type="Proteomes" id="UP001155820">
    <property type="component" value="Unassembled WGS sequence"/>
</dbReference>
<evidence type="ECO:0000313" key="3">
    <source>
        <dbReference type="Proteomes" id="UP001155820"/>
    </source>
</evidence>
<keyword evidence="2" id="KW-0614">Plasmid</keyword>
<reference evidence="2" key="1">
    <citation type="submission" date="2019-07" db="EMBL/GenBank/DDBJ databases">
        <title>FDA dAtabase for Regulatory Grade micrObial Sequences (FDA-ARGOS): Supporting development and validation of Infectious Disease Dx tests.</title>
        <authorList>
            <person name="Bachman M."/>
            <person name="Young C."/>
            <person name="Tallon L."/>
            <person name="Sadzewicz L."/>
            <person name="Vavikolanu K."/>
            <person name="Mehta A."/>
            <person name="Aluvathingal J."/>
            <person name="Nadendla S."/>
            <person name="Nandy P."/>
            <person name="Geyer C."/>
            <person name="Yan Y."/>
            <person name="Sichtig H."/>
        </authorList>
    </citation>
    <scope>NUCLEOTIDE SEQUENCE</scope>
    <source>
        <strain evidence="2">FDAARGOS_618</strain>
        <plasmid evidence="2">unnamed2</plasmid>
    </source>
</reference>
<dbReference type="InterPro" id="IPR006222">
    <property type="entry name" value="GCVT_N"/>
</dbReference>
<dbReference type="AlphaFoldDB" id="A0AA44EFU5"/>
<dbReference type="Gene3D" id="3.30.1360.120">
    <property type="entry name" value="Probable tRNA modification gtpase trme, domain 1"/>
    <property type="match status" value="1"/>
</dbReference>
<evidence type="ECO:0000313" key="2">
    <source>
        <dbReference type="EMBL" id="NRF17924.1"/>
    </source>
</evidence>
<evidence type="ECO:0000259" key="1">
    <source>
        <dbReference type="Pfam" id="PF01571"/>
    </source>
</evidence>
<dbReference type="Pfam" id="PF01571">
    <property type="entry name" value="GCV_T"/>
    <property type="match status" value="1"/>
</dbReference>
<feature type="domain" description="GCVT N-terminal" evidence="1">
    <location>
        <begin position="57"/>
        <end position="171"/>
    </location>
</feature>
<accession>A0AA44EFU5</accession>
<dbReference type="EMBL" id="JABRWM010000002">
    <property type="protein sequence ID" value="NRF17924.1"/>
    <property type="molecule type" value="Genomic_DNA"/>
</dbReference>
<dbReference type="InterPro" id="IPR027266">
    <property type="entry name" value="TrmE/GcvT-like"/>
</dbReference>
<protein>
    <submittedName>
        <fullName evidence="2">Sarcosine oxidase subunit gamma</fullName>
    </submittedName>
</protein>
<organism evidence="2 3">
    <name type="scientific">Agrobacterium pusense</name>
    <dbReference type="NCBI Taxonomy" id="648995"/>
    <lineage>
        <taxon>Bacteria</taxon>
        <taxon>Pseudomonadati</taxon>
        <taxon>Pseudomonadota</taxon>
        <taxon>Alphaproteobacteria</taxon>
        <taxon>Hyphomicrobiales</taxon>
        <taxon>Rhizobiaceae</taxon>
        <taxon>Rhizobium/Agrobacterium group</taxon>
        <taxon>Agrobacterium</taxon>
    </lineage>
</organism>
<dbReference type="SUPFAM" id="SSF103025">
    <property type="entry name" value="Folate-binding domain"/>
    <property type="match status" value="1"/>
</dbReference>
<keyword evidence="3" id="KW-1185">Reference proteome</keyword>
<gene>
    <name evidence="2" type="ORF">FOB26_01995</name>
</gene>
<dbReference type="RefSeq" id="WP_172873086.1">
    <property type="nucleotide sequence ID" value="NZ_JABRWL010000001.1"/>
</dbReference>
<geneLocation type="plasmid" evidence="2">
    <name>unnamed2</name>
</geneLocation>